<dbReference type="PANTHER" id="PTHR43790">
    <property type="entry name" value="CARBOHYDRATE TRANSPORT ATP-BINDING PROTEIN MG119-RELATED"/>
    <property type="match status" value="1"/>
</dbReference>
<dbReference type="FunFam" id="3.40.50.300:FF:000126">
    <property type="entry name" value="Galactose/methyl galactoside import ATP-binding protein MglA"/>
    <property type="match status" value="1"/>
</dbReference>
<dbReference type="Gene3D" id="3.40.50.300">
    <property type="entry name" value="P-loop containing nucleotide triphosphate hydrolases"/>
    <property type="match status" value="2"/>
</dbReference>
<dbReference type="PROSITE" id="PS00211">
    <property type="entry name" value="ABC_TRANSPORTER_1"/>
    <property type="match status" value="1"/>
</dbReference>
<feature type="domain" description="ABC transporter" evidence="11">
    <location>
        <begin position="1"/>
        <end position="235"/>
    </location>
</feature>
<keyword evidence="5" id="KW-0762">Sugar transport</keyword>
<keyword evidence="7" id="KW-0547">Nucleotide-binding</keyword>
<dbReference type="SMART" id="SM00382">
    <property type="entry name" value="AAA"/>
    <property type="match status" value="2"/>
</dbReference>
<dbReference type="AlphaFoldDB" id="A0A9D0ZL23"/>
<comment type="subcellular location">
    <subcellularLocation>
        <location evidence="2">Cell inner membrane</location>
    </subcellularLocation>
    <subcellularLocation>
        <location evidence="1">Cell membrane</location>
        <topology evidence="1">Peripheral membrane protein</topology>
    </subcellularLocation>
</comment>
<evidence type="ECO:0000256" key="1">
    <source>
        <dbReference type="ARBA" id="ARBA00004202"/>
    </source>
</evidence>
<evidence type="ECO:0000259" key="11">
    <source>
        <dbReference type="PROSITE" id="PS50893"/>
    </source>
</evidence>
<dbReference type="FunFam" id="3.40.50.300:FF:000127">
    <property type="entry name" value="Ribose import ATP-binding protein RbsA"/>
    <property type="match status" value="1"/>
</dbReference>
<dbReference type="InterPro" id="IPR003593">
    <property type="entry name" value="AAA+_ATPase"/>
</dbReference>
<reference evidence="12" key="2">
    <citation type="journal article" date="2021" name="PeerJ">
        <title>Extensive microbial diversity within the chicken gut microbiome revealed by metagenomics and culture.</title>
        <authorList>
            <person name="Gilroy R."/>
            <person name="Ravi A."/>
            <person name="Getino M."/>
            <person name="Pursley I."/>
            <person name="Horton D.L."/>
            <person name="Alikhan N.F."/>
            <person name="Baker D."/>
            <person name="Gharbi K."/>
            <person name="Hall N."/>
            <person name="Watson M."/>
            <person name="Adriaenssens E.M."/>
            <person name="Foster-Nyarko E."/>
            <person name="Jarju S."/>
            <person name="Secka A."/>
            <person name="Antonio M."/>
            <person name="Oren A."/>
            <person name="Chaudhuri R.R."/>
            <person name="La Ragione R."/>
            <person name="Hildebrand F."/>
            <person name="Pallen M.J."/>
        </authorList>
    </citation>
    <scope>NUCLEOTIDE SEQUENCE</scope>
    <source>
        <strain evidence="12">ChiSjej6B24-2974</strain>
    </source>
</reference>
<evidence type="ECO:0000313" key="12">
    <source>
        <dbReference type="EMBL" id="HIQ82500.1"/>
    </source>
</evidence>
<protein>
    <submittedName>
        <fullName evidence="12">Sugar ABC transporter ATP-binding protein</fullName>
    </submittedName>
</protein>
<keyword evidence="6" id="KW-0677">Repeat</keyword>
<dbReference type="Proteomes" id="UP000824260">
    <property type="component" value="Unassembled WGS sequence"/>
</dbReference>
<evidence type="ECO:0000256" key="10">
    <source>
        <dbReference type="ARBA" id="ARBA00023136"/>
    </source>
</evidence>
<dbReference type="PROSITE" id="PS50893">
    <property type="entry name" value="ABC_TRANSPORTER_2"/>
    <property type="match status" value="2"/>
</dbReference>
<dbReference type="EMBL" id="DVFZ01000051">
    <property type="protein sequence ID" value="HIQ82500.1"/>
    <property type="molecule type" value="Genomic_DNA"/>
</dbReference>
<dbReference type="CDD" id="cd03215">
    <property type="entry name" value="ABC_Carb_Monos_II"/>
    <property type="match status" value="1"/>
</dbReference>
<dbReference type="Pfam" id="PF00005">
    <property type="entry name" value="ABC_tran"/>
    <property type="match status" value="2"/>
</dbReference>
<proteinExistence type="predicted"/>
<evidence type="ECO:0000256" key="7">
    <source>
        <dbReference type="ARBA" id="ARBA00022741"/>
    </source>
</evidence>
<dbReference type="CDD" id="cd03216">
    <property type="entry name" value="ABC_Carb_Monos_I"/>
    <property type="match status" value="1"/>
</dbReference>
<keyword evidence="9" id="KW-1278">Translocase</keyword>
<evidence type="ECO:0000256" key="4">
    <source>
        <dbReference type="ARBA" id="ARBA00022475"/>
    </source>
</evidence>
<evidence type="ECO:0000256" key="2">
    <source>
        <dbReference type="ARBA" id="ARBA00004533"/>
    </source>
</evidence>
<keyword evidence="4" id="KW-1003">Cell membrane</keyword>
<evidence type="ECO:0000256" key="3">
    <source>
        <dbReference type="ARBA" id="ARBA00022448"/>
    </source>
</evidence>
<dbReference type="InterPro" id="IPR027417">
    <property type="entry name" value="P-loop_NTPase"/>
</dbReference>
<feature type="domain" description="ABC transporter" evidence="11">
    <location>
        <begin position="246"/>
        <end position="489"/>
    </location>
</feature>
<gene>
    <name evidence="12" type="ORF">IAA52_05300</name>
</gene>
<evidence type="ECO:0000256" key="5">
    <source>
        <dbReference type="ARBA" id="ARBA00022597"/>
    </source>
</evidence>
<accession>A0A9D0ZL23</accession>
<dbReference type="GO" id="GO:0005524">
    <property type="term" value="F:ATP binding"/>
    <property type="evidence" value="ECO:0007669"/>
    <property type="project" value="UniProtKB-KW"/>
</dbReference>
<dbReference type="InterPro" id="IPR017871">
    <property type="entry name" value="ABC_transporter-like_CS"/>
</dbReference>
<evidence type="ECO:0000256" key="6">
    <source>
        <dbReference type="ARBA" id="ARBA00022737"/>
    </source>
</evidence>
<dbReference type="InterPro" id="IPR003439">
    <property type="entry name" value="ABC_transporter-like_ATP-bd"/>
</dbReference>
<sequence length="494" mass="54868">MRDIVKRFPGVLALNHVHLSVRKGEVHALLGENGAGKSTLMKILSGAYHKDEGEILIDGQAVDIRSSADAQRLGISIIYQELNLTEQLTVAENIFMGRPIMKNALMVDWSAMFREAQKLLDELGVEINARSLIRDLGVAHKQMVEVAKALSINARILVMDEPTAPLTNREIDTLFGIIRMLKERGVAIIYISHRLEEVKEICDRATIMRDGKNITAVDVGDVTIDEIIHHMVGRELKEKFPKIHVPLGEELLRVEKINAGKQVKDVSFSVRAGEILGIAGLVGAGRTETARAIFGMDKKQSGEIYLAGKRVEIRRPLDAIKAGFGFATEDRKDEGLVLTMNVGHNITLATLSDFTRLGKLNLRRERQTVQDYIRRLNIKTPSHLQLARNLSGGNQQKVVLAKWLLSRSKVIIFDEPTRGIDVGAKIEVYNIINELIRQGAAVVMISSELPEILGMSDRVAVMHQGTITGIFDNDETLTQEKILYYATGGDRHTA</sequence>
<evidence type="ECO:0000256" key="9">
    <source>
        <dbReference type="ARBA" id="ARBA00022967"/>
    </source>
</evidence>
<dbReference type="GO" id="GO:0015749">
    <property type="term" value="P:monosaccharide transmembrane transport"/>
    <property type="evidence" value="ECO:0007669"/>
    <property type="project" value="UniProtKB-ARBA"/>
</dbReference>
<name>A0A9D0ZL23_9FIRM</name>
<keyword evidence="10" id="KW-0472">Membrane</keyword>
<dbReference type="PANTHER" id="PTHR43790:SF9">
    <property type="entry name" value="GALACTOFURANOSE TRANSPORTER ATP-BINDING PROTEIN YTFR"/>
    <property type="match status" value="1"/>
</dbReference>
<evidence type="ECO:0000256" key="8">
    <source>
        <dbReference type="ARBA" id="ARBA00022840"/>
    </source>
</evidence>
<reference evidence="12" key="1">
    <citation type="submission" date="2020-10" db="EMBL/GenBank/DDBJ databases">
        <authorList>
            <person name="Gilroy R."/>
        </authorList>
    </citation>
    <scope>NUCLEOTIDE SEQUENCE</scope>
    <source>
        <strain evidence="12">ChiSjej6B24-2974</strain>
    </source>
</reference>
<organism evidence="12 13">
    <name type="scientific">Candidatus Pullichristensenella stercorigallinarum</name>
    <dbReference type="NCBI Taxonomy" id="2840909"/>
    <lineage>
        <taxon>Bacteria</taxon>
        <taxon>Bacillati</taxon>
        <taxon>Bacillota</taxon>
        <taxon>Clostridia</taxon>
        <taxon>Candidatus Pullichristensenella</taxon>
    </lineage>
</organism>
<dbReference type="InterPro" id="IPR050107">
    <property type="entry name" value="ABC_carbohydrate_import_ATPase"/>
</dbReference>
<dbReference type="GO" id="GO:0016887">
    <property type="term" value="F:ATP hydrolysis activity"/>
    <property type="evidence" value="ECO:0007669"/>
    <property type="project" value="InterPro"/>
</dbReference>
<dbReference type="GO" id="GO:0005886">
    <property type="term" value="C:plasma membrane"/>
    <property type="evidence" value="ECO:0007669"/>
    <property type="project" value="UniProtKB-SubCell"/>
</dbReference>
<keyword evidence="3" id="KW-0813">Transport</keyword>
<keyword evidence="8 12" id="KW-0067">ATP-binding</keyword>
<evidence type="ECO:0000313" key="13">
    <source>
        <dbReference type="Proteomes" id="UP000824260"/>
    </source>
</evidence>
<dbReference type="SUPFAM" id="SSF52540">
    <property type="entry name" value="P-loop containing nucleoside triphosphate hydrolases"/>
    <property type="match status" value="2"/>
</dbReference>
<comment type="caution">
    <text evidence="12">The sequence shown here is derived from an EMBL/GenBank/DDBJ whole genome shotgun (WGS) entry which is preliminary data.</text>
</comment>